<comment type="function">
    <text evidence="9">Component of the Mediator complex, a coactivator involved in the regulated transcription of nearly all RNA polymerase II-dependent genes. Mediator functions as a bridge to convey information from gene-specific regulatory proteins to the basal RNA polymerase II transcription machinery. Mediator is recruited to promoters by direct interactions with regulatory proteins and serves as a scaffold for the assembly of a functional preinitiation complex with RNA polymerase II and the general transcription factors.</text>
</comment>
<evidence type="ECO:0000256" key="1">
    <source>
        <dbReference type="ARBA" id="ARBA00004123"/>
    </source>
</evidence>
<comment type="subunit">
    <text evidence="3 10">Component of the Mediator complex.</text>
</comment>
<reference evidence="12" key="1">
    <citation type="submission" date="2023-07" db="EMBL/GenBank/DDBJ databases">
        <title>Black Yeasts Isolated from many extreme environments.</title>
        <authorList>
            <person name="Coleine C."/>
            <person name="Stajich J.E."/>
            <person name="Selbmann L."/>
        </authorList>
    </citation>
    <scope>NUCLEOTIDE SEQUENCE</scope>
    <source>
        <strain evidence="12">CCFEE 5485</strain>
    </source>
</reference>
<organism evidence="12 13">
    <name type="scientific">Recurvomyces mirabilis</name>
    <dbReference type="NCBI Taxonomy" id="574656"/>
    <lineage>
        <taxon>Eukaryota</taxon>
        <taxon>Fungi</taxon>
        <taxon>Dikarya</taxon>
        <taxon>Ascomycota</taxon>
        <taxon>Pezizomycotina</taxon>
        <taxon>Dothideomycetes</taxon>
        <taxon>Dothideomycetidae</taxon>
        <taxon>Mycosphaerellales</taxon>
        <taxon>Teratosphaeriaceae</taxon>
        <taxon>Recurvomyces</taxon>
    </lineage>
</organism>
<dbReference type="InterPro" id="IPR037212">
    <property type="entry name" value="Med7/Med21-like"/>
</dbReference>
<dbReference type="GeneID" id="89965940"/>
<evidence type="ECO:0000256" key="5">
    <source>
        <dbReference type="ARBA" id="ARBA00023015"/>
    </source>
</evidence>
<gene>
    <name evidence="12" type="primary">MED7</name>
    <name evidence="12" type="ORF">LTR78_006086</name>
</gene>
<dbReference type="InterPro" id="IPR044888">
    <property type="entry name" value="Mediatior_Med7_sf"/>
</dbReference>
<evidence type="ECO:0000256" key="8">
    <source>
        <dbReference type="ARBA" id="ARBA00023242"/>
    </source>
</evidence>
<evidence type="ECO:0000313" key="12">
    <source>
        <dbReference type="EMBL" id="KAK3673884.1"/>
    </source>
</evidence>
<accession>A0AAE1C0E3</accession>
<evidence type="ECO:0000256" key="11">
    <source>
        <dbReference type="SAM" id="MobiDB-lite"/>
    </source>
</evidence>
<dbReference type="Gene3D" id="6.10.140.1520">
    <property type="match status" value="1"/>
</dbReference>
<dbReference type="PANTHER" id="PTHR21428:SF11">
    <property type="entry name" value="MEDIATOR OF RNA POLYMERASE II TRANSCRIPTION SUBUNIT 7"/>
    <property type="match status" value="1"/>
</dbReference>
<dbReference type="InterPro" id="IPR009244">
    <property type="entry name" value="Mediatior_Med7"/>
</dbReference>
<evidence type="ECO:0000256" key="4">
    <source>
        <dbReference type="ARBA" id="ARBA00020631"/>
    </source>
</evidence>
<comment type="caution">
    <text evidence="12">The sequence shown here is derived from an EMBL/GenBank/DDBJ whole genome shotgun (WGS) entry which is preliminary data.</text>
</comment>
<dbReference type="GO" id="GO:0016592">
    <property type="term" value="C:mediator complex"/>
    <property type="evidence" value="ECO:0007669"/>
    <property type="project" value="InterPro"/>
</dbReference>
<evidence type="ECO:0000313" key="13">
    <source>
        <dbReference type="Proteomes" id="UP001274830"/>
    </source>
</evidence>
<dbReference type="PANTHER" id="PTHR21428">
    <property type="entry name" value="MEDIATOR OF RNA POLYMERASE II TRANSCRIPTION SUBUNIT 7"/>
    <property type="match status" value="1"/>
</dbReference>
<dbReference type="AlphaFoldDB" id="A0AAE1C0E3"/>
<feature type="compositionally biased region" description="Low complexity" evidence="11">
    <location>
        <begin position="1"/>
        <end position="11"/>
    </location>
</feature>
<dbReference type="EMBL" id="JAUTXT010000022">
    <property type="protein sequence ID" value="KAK3673884.1"/>
    <property type="molecule type" value="Genomic_DNA"/>
</dbReference>
<dbReference type="Gene3D" id="6.10.140.200">
    <property type="match status" value="1"/>
</dbReference>
<keyword evidence="13" id="KW-1185">Reference proteome</keyword>
<proteinExistence type="inferred from homology"/>
<keyword evidence="8 10" id="KW-0539">Nucleus</keyword>
<protein>
    <recommendedName>
        <fullName evidence="4 10">Mediator of RNA polymerase II transcription subunit 7</fullName>
    </recommendedName>
</protein>
<dbReference type="RefSeq" id="XP_064690880.1">
    <property type="nucleotide sequence ID" value="XM_064841389.1"/>
</dbReference>
<evidence type="ECO:0000256" key="10">
    <source>
        <dbReference type="RuleBase" id="RU364060"/>
    </source>
</evidence>
<keyword evidence="7 10" id="KW-0804">Transcription</keyword>
<dbReference type="GO" id="GO:0070847">
    <property type="term" value="C:core mediator complex"/>
    <property type="evidence" value="ECO:0007669"/>
    <property type="project" value="TreeGrafter"/>
</dbReference>
<dbReference type="Pfam" id="PF05983">
    <property type="entry name" value="Med7"/>
    <property type="match status" value="1"/>
</dbReference>
<sequence length="256" mass="28236">MAEQQAQAPQQERMKAPFPGPPPFYKYFTTSNLSKLRDLRQNAGFSESSVATSTGDGATGSQDVDILALPTELRYLLPPPPPVDGKYSAFGFDRSLHAPPPSLQDVSIEQLYPDHPAVRLNPQAHLISLARSQLTTFLNLIGNLSQDATAGWESPTKDLEILTFNMLDLINQYRPHQARETLIMMMEERLDRMKSETKAISEVKAKMTDLVGGGETPKDTQMEGIGELERKSDQLGDGKKTAQRAAWAILSGVELP</sequence>
<dbReference type="Proteomes" id="UP001274830">
    <property type="component" value="Unassembled WGS sequence"/>
</dbReference>
<evidence type="ECO:0000256" key="2">
    <source>
        <dbReference type="ARBA" id="ARBA00009994"/>
    </source>
</evidence>
<evidence type="ECO:0000256" key="7">
    <source>
        <dbReference type="ARBA" id="ARBA00023163"/>
    </source>
</evidence>
<dbReference type="SUPFAM" id="SSF140718">
    <property type="entry name" value="Mediator hinge subcomplex-like"/>
    <property type="match status" value="1"/>
</dbReference>
<comment type="subcellular location">
    <subcellularLocation>
        <location evidence="1 10">Nucleus</location>
    </subcellularLocation>
</comment>
<dbReference type="GO" id="GO:0003712">
    <property type="term" value="F:transcription coregulator activity"/>
    <property type="evidence" value="ECO:0007669"/>
    <property type="project" value="InterPro"/>
</dbReference>
<evidence type="ECO:0000256" key="3">
    <source>
        <dbReference type="ARBA" id="ARBA00011837"/>
    </source>
</evidence>
<evidence type="ECO:0000256" key="6">
    <source>
        <dbReference type="ARBA" id="ARBA00023159"/>
    </source>
</evidence>
<keyword evidence="6 10" id="KW-0010">Activator</keyword>
<evidence type="ECO:0000256" key="9">
    <source>
        <dbReference type="ARBA" id="ARBA00025687"/>
    </source>
</evidence>
<dbReference type="GO" id="GO:0006357">
    <property type="term" value="P:regulation of transcription by RNA polymerase II"/>
    <property type="evidence" value="ECO:0007669"/>
    <property type="project" value="InterPro"/>
</dbReference>
<feature type="region of interest" description="Disordered" evidence="11">
    <location>
        <begin position="1"/>
        <end position="21"/>
    </location>
</feature>
<comment type="similarity">
    <text evidence="2 10">Belongs to the Mediator complex subunit 7 family.</text>
</comment>
<keyword evidence="5 10" id="KW-0805">Transcription regulation</keyword>
<name>A0AAE1C0E3_9PEZI</name>